<comment type="caution">
    <text evidence="2">The sequence shown here is derived from an EMBL/GenBank/DDBJ whole genome shotgun (WGS) entry which is preliminary data.</text>
</comment>
<evidence type="ECO:0000313" key="2">
    <source>
        <dbReference type="EMBL" id="MBB5849390.1"/>
    </source>
</evidence>
<dbReference type="AlphaFoldDB" id="A0A7W9N0T6"/>
<gene>
    <name evidence="2" type="ORF">HDA33_001954</name>
</gene>
<evidence type="ECO:0008006" key="4">
    <source>
        <dbReference type="Google" id="ProtNLM"/>
    </source>
</evidence>
<dbReference type="Pfam" id="PF23855">
    <property type="entry name" value="DUF7218"/>
    <property type="match status" value="1"/>
</dbReference>
<dbReference type="EMBL" id="JACHMW010000001">
    <property type="protein sequence ID" value="MBB5849390.1"/>
    <property type="molecule type" value="Genomic_DNA"/>
</dbReference>
<dbReference type="Proteomes" id="UP000567246">
    <property type="component" value="Unassembled WGS sequence"/>
</dbReference>
<evidence type="ECO:0000256" key="1">
    <source>
        <dbReference type="SAM" id="MobiDB-lite"/>
    </source>
</evidence>
<name>A0A7W9N0T6_9MICC</name>
<proteinExistence type="predicted"/>
<dbReference type="InterPro" id="IPR055642">
    <property type="entry name" value="DUF7218"/>
</dbReference>
<protein>
    <recommendedName>
        <fullName evidence="4">Rho termination factor</fullName>
    </recommendedName>
</protein>
<sequence length="149" mass="15691">MAEKKTEKNGAPMGPGTSSIKDPEVYEALRREGASEEKAARIANASARDGRDEVAERGGEAGSYADWTKDELAKRARELDIEGRSTMDKDELIEALRNHRPAPAPPASGGGIRCFGSGVPPETALNAVGRAGTAGGFGPSRSGWDDRPL</sequence>
<feature type="compositionally biased region" description="Basic and acidic residues" evidence="1">
    <location>
        <begin position="21"/>
        <end position="40"/>
    </location>
</feature>
<feature type="region of interest" description="Disordered" evidence="1">
    <location>
        <begin position="130"/>
        <end position="149"/>
    </location>
</feature>
<reference evidence="2 3" key="1">
    <citation type="submission" date="2020-08" db="EMBL/GenBank/DDBJ databases">
        <title>Sequencing the genomes of 1000 actinobacteria strains.</title>
        <authorList>
            <person name="Klenk H.-P."/>
        </authorList>
    </citation>
    <scope>NUCLEOTIDE SEQUENCE [LARGE SCALE GENOMIC DNA]</scope>
    <source>
        <strain evidence="2 3">DSM 17945</strain>
    </source>
</reference>
<feature type="region of interest" description="Disordered" evidence="1">
    <location>
        <begin position="1"/>
        <end position="66"/>
    </location>
</feature>
<feature type="compositionally biased region" description="Basic and acidic residues" evidence="1">
    <location>
        <begin position="48"/>
        <end position="59"/>
    </location>
</feature>
<keyword evidence="3" id="KW-1185">Reference proteome</keyword>
<accession>A0A7W9N0T6</accession>
<organism evidence="2 3">
    <name type="scientific">Micrococcus endophyticus</name>
    <dbReference type="NCBI Taxonomy" id="455343"/>
    <lineage>
        <taxon>Bacteria</taxon>
        <taxon>Bacillati</taxon>
        <taxon>Actinomycetota</taxon>
        <taxon>Actinomycetes</taxon>
        <taxon>Micrococcales</taxon>
        <taxon>Micrococcaceae</taxon>
        <taxon>Micrococcus</taxon>
    </lineage>
</organism>
<evidence type="ECO:0000313" key="3">
    <source>
        <dbReference type="Proteomes" id="UP000567246"/>
    </source>
</evidence>